<dbReference type="CDD" id="cd03801">
    <property type="entry name" value="GT4_PimA-like"/>
    <property type="match status" value="1"/>
</dbReference>
<evidence type="ECO:0000259" key="1">
    <source>
        <dbReference type="Pfam" id="PF00534"/>
    </source>
</evidence>
<dbReference type="STRING" id="623280.SAMN05660226_03545"/>
<dbReference type="SUPFAM" id="SSF53756">
    <property type="entry name" value="UDP-Glycosyltransferase/glycogen phosphorylase"/>
    <property type="match status" value="1"/>
</dbReference>
<dbReference type="RefSeq" id="WP_079718256.1">
    <property type="nucleotide sequence ID" value="NZ_FUYS01000011.1"/>
</dbReference>
<evidence type="ECO:0000313" key="2">
    <source>
        <dbReference type="EMBL" id="SKB87368.1"/>
    </source>
</evidence>
<sequence>MNGNNRRLRIFTWHIHGSYLYYLSQGNYDLYIPVNSDRTPGYYGQGTTFPFGPNVHEVNVEDLQSLDFDLILFQTANNYQNDQYEVLSARQRALPKIFLQHDPPWGHPTDTKHITYGSDVMLVHVTHFNKLMWDNGQPDAQVIEHGVVDQGYTYSGELNRGLVVINNLPDRGRMLGFDLFLEMRKYVPLDLVGMGTEPYGLSEILHPQLPAFAGRYRFFFNPIRYTSMGLAVCEAMTYGMPIVGLATTEMVRHIRDGYNGFLDLNPAQLIDRMTFLLENKEVAKTMGANARRYALEKFSIQRFVHEWEALFLRAIAGQATAKTSYSY</sequence>
<dbReference type="PANTHER" id="PTHR12526">
    <property type="entry name" value="GLYCOSYLTRANSFERASE"/>
    <property type="match status" value="1"/>
</dbReference>
<accession>A0A1T5EU25</accession>
<name>A0A1T5EU25_9SPHI</name>
<dbReference type="Pfam" id="PF00534">
    <property type="entry name" value="Glycos_transf_1"/>
    <property type="match status" value="1"/>
</dbReference>
<dbReference type="Proteomes" id="UP000190541">
    <property type="component" value="Unassembled WGS sequence"/>
</dbReference>
<reference evidence="2 3" key="1">
    <citation type="submission" date="2017-02" db="EMBL/GenBank/DDBJ databases">
        <authorList>
            <person name="Peterson S.W."/>
        </authorList>
    </citation>
    <scope>NUCLEOTIDE SEQUENCE [LARGE SCALE GENOMIC DNA]</scope>
    <source>
        <strain evidence="2 3">DSM 22899</strain>
    </source>
</reference>
<proteinExistence type="predicted"/>
<dbReference type="InterPro" id="IPR001296">
    <property type="entry name" value="Glyco_trans_1"/>
</dbReference>
<protein>
    <submittedName>
        <fullName evidence="2">Glycosyl transferases group 1</fullName>
    </submittedName>
</protein>
<feature type="domain" description="Glycosyl transferase family 1" evidence="1">
    <location>
        <begin position="208"/>
        <end position="292"/>
    </location>
</feature>
<dbReference type="OrthoDB" id="9794513at2"/>
<organism evidence="2 3">
    <name type="scientific">Parapedobacter luteus</name>
    <dbReference type="NCBI Taxonomy" id="623280"/>
    <lineage>
        <taxon>Bacteria</taxon>
        <taxon>Pseudomonadati</taxon>
        <taxon>Bacteroidota</taxon>
        <taxon>Sphingobacteriia</taxon>
        <taxon>Sphingobacteriales</taxon>
        <taxon>Sphingobacteriaceae</taxon>
        <taxon>Parapedobacter</taxon>
    </lineage>
</organism>
<keyword evidence="2" id="KW-0808">Transferase</keyword>
<dbReference type="GO" id="GO:0016757">
    <property type="term" value="F:glycosyltransferase activity"/>
    <property type="evidence" value="ECO:0007669"/>
    <property type="project" value="InterPro"/>
</dbReference>
<dbReference type="EMBL" id="FUYS01000011">
    <property type="protein sequence ID" value="SKB87368.1"/>
    <property type="molecule type" value="Genomic_DNA"/>
</dbReference>
<keyword evidence="3" id="KW-1185">Reference proteome</keyword>
<dbReference type="AlphaFoldDB" id="A0A1T5EU25"/>
<dbReference type="Gene3D" id="3.40.50.2000">
    <property type="entry name" value="Glycogen Phosphorylase B"/>
    <property type="match status" value="2"/>
</dbReference>
<evidence type="ECO:0000313" key="3">
    <source>
        <dbReference type="Proteomes" id="UP000190541"/>
    </source>
</evidence>
<gene>
    <name evidence="2" type="ORF">SAMN05660226_03545</name>
</gene>